<feature type="domain" description="Band 7" evidence="8">
    <location>
        <begin position="31"/>
        <end position="237"/>
    </location>
</feature>
<dbReference type="Pfam" id="PF01145">
    <property type="entry name" value="Band_7"/>
    <property type="match status" value="1"/>
</dbReference>
<feature type="coiled-coil region" evidence="6">
    <location>
        <begin position="229"/>
        <end position="282"/>
    </location>
</feature>
<evidence type="ECO:0000256" key="6">
    <source>
        <dbReference type="SAM" id="Coils"/>
    </source>
</evidence>
<evidence type="ECO:0000256" key="3">
    <source>
        <dbReference type="ARBA" id="ARBA00007161"/>
    </source>
</evidence>
<evidence type="ECO:0000256" key="2">
    <source>
        <dbReference type="ARBA" id="ARBA00004236"/>
    </source>
</evidence>
<dbReference type="InterPro" id="IPR001107">
    <property type="entry name" value="Band_7"/>
</dbReference>
<dbReference type="SUPFAM" id="SSF117892">
    <property type="entry name" value="Band 7/SPFH domain"/>
    <property type="match status" value="1"/>
</dbReference>
<evidence type="ECO:0000256" key="1">
    <source>
        <dbReference type="ARBA" id="ARBA00004167"/>
    </source>
</evidence>
<accession>A0ABY1SGN6</accession>
<comment type="similarity">
    <text evidence="3">Belongs to the band 7/mec-2 family. Flotillin subfamily.</text>
</comment>
<keyword evidence="6" id="KW-0175">Coiled coil</keyword>
<dbReference type="Proteomes" id="UP000198337">
    <property type="component" value="Unassembled WGS sequence"/>
</dbReference>
<gene>
    <name evidence="9" type="ORF">SAMN04488009_1949</name>
</gene>
<keyword evidence="4" id="KW-1003">Cell membrane</keyword>
<dbReference type="PANTHER" id="PTHR13806">
    <property type="entry name" value="FLOTILLIN-RELATED"/>
    <property type="match status" value="1"/>
</dbReference>
<comment type="subcellular location">
    <subcellularLocation>
        <location evidence="2">Cell membrane</location>
    </subcellularLocation>
    <subcellularLocation>
        <location evidence="1">Membrane</location>
        <topology evidence="1">Single-pass membrane protein</topology>
    </subcellularLocation>
</comment>
<dbReference type="PANTHER" id="PTHR13806:SF31">
    <property type="entry name" value="FLOTILLIN-LIKE PROTEIN 1-RELATED"/>
    <property type="match status" value="1"/>
</dbReference>
<proteinExistence type="inferred from homology"/>
<organism evidence="9 10">
    <name type="scientific">Maribacter sedimenticola</name>
    <dbReference type="NCBI Taxonomy" id="228956"/>
    <lineage>
        <taxon>Bacteria</taxon>
        <taxon>Pseudomonadati</taxon>
        <taxon>Bacteroidota</taxon>
        <taxon>Flavobacteriia</taxon>
        <taxon>Flavobacteriales</taxon>
        <taxon>Flavobacteriaceae</taxon>
        <taxon>Maribacter</taxon>
    </lineage>
</organism>
<feature type="coiled-coil region" evidence="6">
    <location>
        <begin position="397"/>
        <end position="451"/>
    </location>
</feature>
<keyword evidence="7" id="KW-1133">Transmembrane helix</keyword>
<dbReference type="EMBL" id="FZNV01000002">
    <property type="protein sequence ID" value="SNR46524.1"/>
    <property type="molecule type" value="Genomic_DNA"/>
</dbReference>
<evidence type="ECO:0000256" key="7">
    <source>
        <dbReference type="SAM" id="Phobius"/>
    </source>
</evidence>
<dbReference type="InterPro" id="IPR027705">
    <property type="entry name" value="Flotillin_fam"/>
</dbReference>
<keyword evidence="10" id="KW-1185">Reference proteome</keyword>
<dbReference type="InterPro" id="IPR036013">
    <property type="entry name" value="Band_7/SPFH_dom_sf"/>
</dbReference>
<keyword evidence="7" id="KW-0812">Transmembrane</keyword>
<evidence type="ECO:0000256" key="4">
    <source>
        <dbReference type="ARBA" id="ARBA00022475"/>
    </source>
</evidence>
<comment type="caution">
    <text evidence="9">The sequence shown here is derived from an EMBL/GenBank/DDBJ whole genome shotgun (WGS) entry which is preliminary data.</text>
</comment>
<evidence type="ECO:0000313" key="10">
    <source>
        <dbReference type="Proteomes" id="UP000198337"/>
    </source>
</evidence>
<evidence type="ECO:0000256" key="5">
    <source>
        <dbReference type="ARBA" id="ARBA00023136"/>
    </source>
</evidence>
<keyword evidence="5 7" id="KW-0472">Membrane</keyword>
<name>A0ABY1SGN6_9FLAO</name>
<sequence>MESIFSIIGIGLGVLLFLIIVYFAIIAMFYKKVHQGQALVRTGFGGTKVATDKGLYVVPVFHRVEVMDISVKKIQIERLATEGLICKDNMRADIKVAFFVRVNNEVDLIKKVAQTIGVQRASRQETLEELFEAKFSEALKTVGKKFDFIQLYEARREFRDEIVDIIGIDLNGYTLEDCAIDYLEQTAVAHLKADNILDAEGIKKITDLTAAQNIKANLIKRDEEKIIRKQDVEAREAILELDKQLAEKEEQQKREISNIKSREEAETLKVAEEERLKSETARIATQEKVKVAEENMERQIIVALKNKQRTDAVETERVEKDRLLEATERERVVTLAQIEKEKVVEIEKKNIQDVIRDRVTLEKGVVEEQENMKDIEAFKTADREKQVKITIAEAIAQEDLIKTIKAAEAQKEAAKQKAEEINIEALAHKEASEKEAEARKILAEAQAKEEATVGMSEAQVMHAKADAYEREGVVQALIIEKKAKAEAAGIEAKAEAKRKDGLAEADVIKEKALADAAGIEEKANAMKKLDGVGKEHEEFKLRLDKELQIDLAQINIQKDIADAQAQVIGDALKAAKIDIVGGETMFFDQIIGQITKGKGYDRLVANSTNIQDVKDAILGSDDVKGNLLEKVKEFADKYGISSDDLKNLTIANLLMDLKSKSSDNDEQTLFSNLFNLAKGLGMSDKKLR</sequence>
<reference evidence="9 10" key="1">
    <citation type="submission" date="2017-06" db="EMBL/GenBank/DDBJ databases">
        <authorList>
            <person name="Varghese N."/>
            <person name="Submissions S."/>
        </authorList>
    </citation>
    <scope>NUCLEOTIDE SEQUENCE [LARGE SCALE GENOMIC DNA]</scope>
    <source>
        <strain evidence="9 10">DSM 19840</strain>
    </source>
</reference>
<feature type="transmembrane region" description="Helical" evidence="7">
    <location>
        <begin position="7"/>
        <end position="30"/>
    </location>
</feature>
<dbReference type="RefSeq" id="WP_089260376.1">
    <property type="nucleotide sequence ID" value="NZ_FZNV01000002.1"/>
</dbReference>
<evidence type="ECO:0000259" key="8">
    <source>
        <dbReference type="Pfam" id="PF01145"/>
    </source>
</evidence>
<protein>
    <submittedName>
        <fullName evidence="9">Uncharacterized membrane protein YqiK, contains Band7/PHB/SPFH domain</fullName>
    </submittedName>
</protein>
<evidence type="ECO:0000313" key="9">
    <source>
        <dbReference type="EMBL" id="SNR46524.1"/>
    </source>
</evidence>
<dbReference type="Gene3D" id="3.30.479.30">
    <property type="entry name" value="Band 7 domain"/>
    <property type="match status" value="1"/>
</dbReference>